<proteinExistence type="predicted"/>
<feature type="transmembrane region" description="Helical" evidence="1">
    <location>
        <begin position="184"/>
        <end position="205"/>
    </location>
</feature>
<sequence length="334" mass="39366">MRDIEVIMEEWGIQQNKLEYSDVKKSIEQILTSFIPYFILLTIIYFLLRNGYPYWVALLFTPIASLFLIKIFIILHDCSHKSYLGKSIIGCFILGHICGILTFTSFFSFRRSHVIHHATVSNLEKRGVGDIWTLTVDEYLSLPQLKKIVYRIFRNPIFLFGIVPPILFIVLNRIPEKTDRLKEILSIIFTNAMIVVILAIAYFTIGFKMYVAIQLPVICLASSFGVWLFYIHHQFKNVYWSHNKDWNRFDAATKGSSFYKFPGFIEWFTGHIGYHYIHHLNYRIPNYKLEKYYRETPQLHMKPFAFRDGFESMFLALWDEKTGKLVSFSTLKNA</sequence>
<keyword evidence="1" id="KW-0812">Transmembrane</keyword>
<dbReference type="Pfam" id="PF00487">
    <property type="entry name" value="FA_desaturase"/>
    <property type="match status" value="1"/>
</dbReference>
<dbReference type="PANTHER" id="PTHR19353:SF73">
    <property type="entry name" value="FATTY ACID DESATURASE"/>
    <property type="match status" value="1"/>
</dbReference>
<evidence type="ECO:0000256" key="1">
    <source>
        <dbReference type="SAM" id="Phobius"/>
    </source>
</evidence>
<dbReference type="PANTHER" id="PTHR19353">
    <property type="entry name" value="FATTY ACID DESATURASE 2"/>
    <property type="match status" value="1"/>
</dbReference>
<evidence type="ECO:0000313" key="3">
    <source>
        <dbReference type="EMBL" id="RJP61834.1"/>
    </source>
</evidence>
<feature type="transmembrane region" description="Helical" evidence="1">
    <location>
        <begin position="54"/>
        <end position="75"/>
    </location>
</feature>
<evidence type="ECO:0000313" key="4">
    <source>
        <dbReference type="Proteomes" id="UP000266426"/>
    </source>
</evidence>
<dbReference type="InterPro" id="IPR005804">
    <property type="entry name" value="FA_desaturase_dom"/>
</dbReference>
<dbReference type="GO" id="GO:0006629">
    <property type="term" value="P:lipid metabolic process"/>
    <property type="evidence" value="ECO:0007669"/>
    <property type="project" value="InterPro"/>
</dbReference>
<keyword evidence="1" id="KW-1133">Transmembrane helix</keyword>
<protein>
    <submittedName>
        <fullName evidence="3">Fatty acid desaturase</fullName>
    </submittedName>
</protein>
<keyword evidence="1" id="KW-0472">Membrane</keyword>
<organism evidence="3 4">
    <name type="scientific">Candidatus Auribacter fodinae</name>
    <dbReference type="NCBI Taxonomy" id="2093366"/>
    <lineage>
        <taxon>Bacteria</taxon>
        <taxon>Pseudomonadati</taxon>
        <taxon>Candidatus Auribacterota</taxon>
        <taxon>Candidatus Auribacteria</taxon>
        <taxon>Candidatus Auribacterales</taxon>
        <taxon>Candidatus Auribacteraceae</taxon>
        <taxon>Candidatus Auribacter</taxon>
    </lineage>
</organism>
<name>A0A3A4R9H4_9BACT</name>
<feature type="transmembrane region" description="Helical" evidence="1">
    <location>
        <begin position="30"/>
        <end position="48"/>
    </location>
</feature>
<feature type="transmembrane region" description="Helical" evidence="1">
    <location>
        <begin position="87"/>
        <end position="109"/>
    </location>
</feature>
<dbReference type="GO" id="GO:0016717">
    <property type="term" value="F:oxidoreductase activity, acting on paired donors, with oxidation of a pair of donors resulting in the reduction of molecular oxygen to two molecules of water"/>
    <property type="evidence" value="ECO:0007669"/>
    <property type="project" value="TreeGrafter"/>
</dbReference>
<dbReference type="InterPro" id="IPR012171">
    <property type="entry name" value="Fatty_acid_desaturase"/>
</dbReference>
<comment type="caution">
    <text evidence="3">The sequence shown here is derived from an EMBL/GenBank/DDBJ whole genome shotgun (WGS) entry which is preliminary data.</text>
</comment>
<gene>
    <name evidence="3" type="ORF">C4541_01130</name>
</gene>
<dbReference type="EMBL" id="QZJZ01000008">
    <property type="protein sequence ID" value="RJP61834.1"/>
    <property type="molecule type" value="Genomic_DNA"/>
</dbReference>
<evidence type="ECO:0000259" key="2">
    <source>
        <dbReference type="Pfam" id="PF00487"/>
    </source>
</evidence>
<reference evidence="3 4" key="1">
    <citation type="journal article" date="2017" name="ISME J.">
        <title>Energy and carbon metabolisms in a deep terrestrial subsurface fluid microbial community.</title>
        <authorList>
            <person name="Momper L."/>
            <person name="Jungbluth S.P."/>
            <person name="Lee M.D."/>
            <person name="Amend J.P."/>
        </authorList>
    </citation>
    <scope>NUCLEOTIDE SEQUENCE [LARGE SCALE GENOMIC DNA]</scope>
    <source>
        <strain evidence="3">SURF_26</strain>
    </source>
</reference>
<feature type="transmembrane region" description="Helical" evidence="1">
    <location>
        <begin position="211"/>
        <end position="231"/>
    </location>
</feature>
<dbReference type="AlphaFoldDB" id="A0A3A4R9H4"/>
<dbReference type="Proteomes" id="UP000266426">
    <property type="component" value="Unassembled WGS sequence"/>
</dbReference>
<accession>A0A3A4R9H4</accession>
<dbReference type="GO" id="GO:0016020">
    <property type="term" value="C:membrane"/>
    <property type="evidence" value="ECO:0007669"/>
    <property type="project" value="TreeGrafter"/>
</dbReference>
<feature type="domain" description="Fatty acid desaturase" evidence="2">
    <location>
        <begin position="55"/>
        <end position="296"/>
    </location>
</feature>
<feature type="transmembrane region" description="Helical" evidence="1">
    <location>
        <begin position="152"/>
        <end position="172"/>
    </location>
</feature>